<dbReference type="HOGENOM" id="CLU_028840_1_3_1"/>
<evidence type="ECO:0000313" key="2">
    <source>
        <dbReference type="EMBL" id="EFP02145.1"/>
    </source>
</evidence>
<dbReference type="EMBL" id="DS268446">
    <property type="protein sequence ID" value="EFP02145.1"/>
    <property type="molecule type" value="Genomic_DNA"/>
</dbReference>
<dbReference type="PANTHER" id="PTHR22899">
    <property type="entry name" value="CYCLIN-RELATED F-BOX FAMILY"/>
    <property type="match status" value="1"/>
</dbReference>
<evidence type="ECO:0000313" key="3">
    <source>
        <dbReference type="Proteomes" id="UP000008281"/>
    </source>
</evidence>
<reference evidence="2" key="1">
    <citation type="submission" date="2007-07" db="EMBL/GenBank/DDBJ databases">
        <title>PCAP assembly of the Caenorhabditis remanei genome.</title>
        <authorList>
            <consortium name="The Caenorhabditis remanei Sequencing Consortium"/>
            <person name="Wilson R.K."/>
        </authorList>
    </citation>
    <scope>NUCLEOTIDE SEQUENCE [LARGE SCALE GENOMIC DNA]</scope>
    <source>
        <strain evidence="2">PB4641</strain>
    </source>
</reference>
<gene>
    <name evidence="2" type="ORF">CRE_25018</name>
</gene>
<keyword evidence="3" id="KW-1185">Reference proteome</keyword>
<dbReference type="eggNOG" id="ENOG502TK02">
    <property type="taxonomic scope" value="Eukaryota"/>
</dbReference>
<organism evidence="3">
    <name type="scientific">Caenorhabditis remanei</name>
    <name type="common">Caenorhabditis vulgaris</name>
    <dbReference type="NCBI Taxonomy" id="31234"/>
    <lineage>
        <taxon>Eukaryota</taxon>
        <taxon>Metazoa</taxon>
        <taxon>Ecdysozoa</taxon>
        <taxon>Nematoda</taxon>
        <taxon>Chromadorea</taxon>
        <taxon>Rhabditida</taxon>
        <taxon>Rhabditina</taxon>
        <taxon>Rhabditomorpha</taxon>
        <taxon>Rhabditoidea</taxon>
        <taxon>Rhabditidae</taxon>
        <taxon>Peloderinae</taxon>
        <taxon>Caenorhabditis</taxon>
    </lineage>
</organism>
<accession>E3MHW2</accession>
<feature type="domain" description="F-box" evidence="1">
    <location>
        <begin position="5"/>
        <end position="57"/>
    </location>
</feature>
<name>E3MHW2_CAERE</name>
<dbReference type="InterPro" id="IPR012885">
    <property type="entry name" value="F-box_Sdz-33"/>
</dbReference>
<dbReference type="AlphaFoldDB" id="E3MHW2"/>
<dbReference type="PROSITE" id="PS50181">
    <property type="entry name" value="FBOX"/>
    <property type="match status" value="1"/>
</dbReference>
<dbReference type="PANTHER" id="PTHR22899:SF0">
    <property type="entry name" value="F-BOX ASSOCIATED DOMAIN-CONTAINING PROTEIN-RELATED"/>
    <property type="match status" value="1"/>
</dbReference>
<evidence type="ECO:0000259" key="1">
    <source>
        <dbReference type="PROSITE" id="PS50181"/>
    </source>
</evidence>
<proteinExistence type="predicted"/>
<protein>
    <recommendedName>
        <fullName evidence="1">F-box domain-containing protein</fullName>
    </recommendedName>
</protein>
<sequence length="348" mass="40170">MSTATFPLLLLPENAQRKVLNGFDVIQLMDASRINFSLLSNNAKQLAKSLNLAIDKIFLCPDDDFIEILSILEYEISVRLIFYPPESSTGIQPVRGTVPIFVPSRVKVEKDLEETGEYQNPGLSVSEWLELFREVFNHPPILNIAWSKPDCLFNMKSIKDTVKGFNVDGLYFTLDCGMDCAQLVLKNFPEYKKLFIDSPAFRNPVEYQNILIQNADILTIGSFDLDLKISLDDILLINSEWIDIISRHITDKMINRYLKHWIQGSNPRMEKMRIKFEPNRILDEEVILKGLKYRRTQPNRKRYFRMIEHEGVVTAEEGIDIRRKDGAEGTIVFETLNGNSCFVFYVCN</sequence>
<dbReference type="InterPro" id="IPR053222">
    <property type="entry name" value="Zygotic_Embryogenesis-Asso"/>
</dbReference>
<dbReference type="InterPro" id="IPR001810">
    <property type="entry name" value="F-box_dom"/>
</dbReference>
<dbReference type="InParanoid" id="E3MHW2"/>
<dbReference type="Proteomes" id="UP000008281">
    <property type="component" value="Unassembled WGS sequence"/>
</dbReference>
<dbReference type="Pfam" id="PF07735">
    <property type="entry name" value="FBA_2"/>
    <property type="match status" value="1"/>
</dbReference>
<dbReference type="FunCoup" id="E3MHW2">
    <property type="interactions" value="1594"/>
</dbReference>